<gene>
    <name evidence="12" type="ORF">SAMN02745126_04043</name>
</gene>
<keyword evidence="10" id="KW-1133">Transmembrane helix</keyword>
<dbReference type="SUPFAM" id="SSF55874">
    <property type="entry name" value="ATPase domain of HSP90 chaperone/DNA topoisomerase II/histidine kinase"/>
    <property type="match status" value="1"/>
</dbReference>
<dbReference type="SUPFAM" id="SSF47384">
    <property type="entry name" value="Homodimeric domain of signal transducing histidine kinase"/>
    <property type="match status" value="1"/>
</dbReference>
<dbReference type="GO" id="GO:0000155">
    <property type="term" value="F:phosphorelay sensor kinase activity"/>
    <property type="evidence" value="ECO:0007669"/>
    <property type="project" value="InterPro"/>
</dbReference>
<comment type="subcellular location">
    <subcellularLocation>
        <location evidence="2">Cell membrane</location>
        <topology evidence="2">Multi-pass membrane protein</topology>
    </subcellularLocation>
</comment>
<evidence type="ECO:0000256" key="8">
    <source>
        <dbReference type="ARBA" id="ARBA00022777"/>
    </source>
</evidence>
<feature type="transmembrane region" description="Helical" evidence="10">
    <location>
        <begin position="57"/>
        <end position="84"/>
    </location>
</feature>
<evidence type="ECO:0000256" key="9">
    <source>
        <dbReference type="ARBA" id="ARBA00022840"/>
    </source>
</evidence>
<keyword evidence="7" id="KW-0547">Nucleotide-binding</keyword>
<dbReference type="RefSeq" id="WP_231714878.1">
    <property type="nucleotide sequence ID" value="NZ_FUWJ01000005.1"/>
</dbReference>
<dbReference type="Pfam" id="PF02518">
    <property type="entry name" value="HATPase_c"/>
    <property type="match status" value="1"/>
</dbReference>
<dbReference type="EMBL" id="FUWJ01000005">
    <property type="protein sequence ID" value="SKA18428.1"/>
    <property type="molecule type" value="Genomic_DNA"/>
</dbReference>
<keyword evidence="10" id="KW-0472">Membrane</keyword>
<dbReference type="InterPro" id="IPR005467">
    <property type="entry name" value="His_kinase_dom"/>
</dbReference>
<keyword evidence="9" id="KW-0067">ATP-binding</keyword>
<evidence type="ECO:0000256" key="1">
    <source>
        <dbReference type="ARBA" id="ARBA00000085"/>
    </source>
</evidence>
<comment type="catalytic activity">
    <reaction evidence="1">
        <text>ATP + protein L-histidine = ADP + protein N-phospho-L-histidine.</text>
        <dbReference type="EC" id="2.7.13.3"/>
    </reaction>
</comment>
<dbReference type="EC" id="2.7.13.3" evidence="3"/>
<keyword evidence="4" id="KW-1003">Cell membrane</keyword>
<dbReference type="CDD" id="cd00082">
    <property type="entry name" value="HisKA"/>
    <property type="match status" value="1"/>
</dbReference>
<evidence type="ECO:0000313" key="12">
    <source>
        <dbReference type="EMBL" id="SKA18428.1"/>
    </source>
</evidence>
<evidence type="ECO:0000256" key="6">
    <source>
        <dbReference type="ARBA" id="ARBA00022679"/>
    </source>
</evidence>
<evidence type="ECO:0000256" key="7">
    <source>
        <dbReference type="ARBA" id="ARBA00022741"/>
    </source>
</evidence>
<evidence type="ECO:0000256" key="3">
    <source>
        <dbReference type="ARBA" id="ARBA00012438"/>
    </source>
</evidence>
<dbReference type="Proteomes" id="UP000190092">
    <property type="component" value="Unassembled WGS sequence"/>
</dbReference>
<dbReference type="InterPro" id="IPR003594">
    <property type="entry name" value="HATPase_dom"/>
</dbReference>
<feature type="transmembrane region" description="Helical" evidence="10">
    <location>
        <begin position="129"/>
        <end position="152"/>
    </location>
</feature>
<name>A0A1T4RRM3_9HYPH</name>
<keyword evidence="13" id="KW-1185">Reference proteome</keyword>
<evidence type="ECO:0000256" key="2">
    <source>
        <dbReference type="ARBA" id="ARBA00004651"/>
    </source>
</evidence>
<reference evidence="13" key="1">
    <citation type="submission" date="2017-02" db="EMBL/GenBank/DDBJ databases">
        <authorList>
            <person name="Varghese N."/>
            <person name="Submissions S."/>
        </authorList>
    </citation>
    <scope>NUCLEOTIDE SEQUENCE [LARGE SCALE GENOMIC DNA]</scope>
    <source>
        <strain evidence="13">ATCC 27094</strain>
    </source>
</reference>
<dbReference type="PANTHER" id="PTHR44936:SF10">
    <property type="entry name" value="SENSOR PROTEIN RSTB"/>
    <property type="match status" value="1"/>
</dbReference>
<keyword evidence="6" id="KW-0808">Transferase</keyword>
<dbReference type="InterPro" id="IPR036097">
    <property type="entry name" value="HisK_dim/P_sf"/>
</dbReference>
<dbReference type="GO" id="GO:0005886">
    <property type="term" value="C:plasma membrane"/>
    <property type="evidence" value="ECO:0007669"/>
    <property type="project" value="UniProtKB-SubCell"/>
</dbReference>
<dbReference type="InterPro" id="IPR050980">
    <property type="entry name" value="2C_sensor_his_kinase"/>
</dbReference>
<dbReference type="PROSITE" id="PS50109">
    <property type="entry name" value="HIS_KIN"/>
    <property type="match status" value="1"/>
</dbReference>
<sequence length="404" mass="43746">MVGQIATILVAQFALGVELPIPAMAFVVLCLVGLNIFDHFRLWLQPAVTKTEIFFELLLDVGALTVQLYLSGGAANPFISLYLLQVILGAVLLETWATWTLVAVTSACFVFLTAVNVELAVPHQHEMNFLNLHIQGMFICFVLAAILLVFFVTRINRNLVARDTGLAALRQQSAEEELVVRMGLLASGAAHELGTPLTTVSVILNDWQRMPELQANPEICEDIEEMQGQVLRCKEILSKILASSGEARGESAAPTTVVRFFDGMVAEWQANRMPPAVSYANEFAPDHAIASDIVLKQSLVNVLDNAADASPHWVGITVRRDQDDMVLIVDDRGPGFPEVMLAVVGKPYQTTKTGPGSGLGLFLLANVVRKLGGSVAARNRAEGGASVMVRLPIARLSVEPIRVG</sequence>
<dbReference type="SMART" id="SM00387">
    <property type="entry name" value="HATPase_c"/>
    <property type="match status" value="1"/>
</dbReference>
<dbReference type="InterPro" id="IPR004358">
    <property type="entry name" value="Sig_transdc_His_kin-like_C"/>
</dbReference>
<accession>A0A1T4RRM3</accession>
<dbReference type="InterPro" id="IPR036890">
    <property type="entry name" value="HATPase_C_sf"/>
</dbReference>
<proteinExistence type="predicted"/>
<evidence type="ECO:0000256" key="4">
    <source>
        <dbReference type="ARBA" id="ARBA00022475"/>
    </source>
</evidence>
<keyword evidence="8 12" id="KW-0418">Kinase</keyword>
<evidence type="ECO:0000259" key="11">
    <source>
        <dbReference type="PROSITE" id="PS50109"/>
    </source>
</evidence>
<feature type="transmembrane region" description="Helical" evidence="10">
    <location>
        <begin position="19"/>
        <end position="37"/>
    </location>
</feature>
<feature type="transmembrane region" description="Helical" evidence="10">
    <location>
        <begin position="96"/>
        <end position="117"/>
    </location>
</feature>
<evidence type="ECO:0000313" key="13">
    <source>
        <dbReference type="Proteomes" id="UP000190092"/>
    </source>
</evidence>
<dbReference type="STRING" id="225324.SAMN02745126_04043"/>
<keyword evidence="5" id="KW-0597">Phosphoprotein</keyword>
<dbReference type="AlphaFoldDB" id="A0A1T4RRM3"/>
<evidence type="ECO:0000256" key="5">
    <source>
        <dbReference type="ARBA" id="ARBA00022553"/>
    </source>
</evidence>
<dbReference type="GO" id="GO:0005524">
    <property type="term" value="F:ATP binding"/>
    <property type="evidence" value="ECO:0007669"/>
    <property type="project" value="UniProtKB-KW"/>
</dbReference>
<organism evidence="12 13">
    <name type="scientific">Enhydrobacter aerosaccus</name>
    <dbReference type="NCBI Taxonomy" id="225324"/>
    <lineage>
        <taxon>Bacteria</taxon>
        <taxon>Pseudomonadati</taxon>
        <taxon>Pseudomonadota</taxon>
        <taxon>Alphaproteobacteria</taxon>
        <taxon>Hyphomicrobiales</taxon>
        <taxon>Enhydrobacter</taxon>
    </lineage>
</organism>
<protein>
    <recommendedName>
        <fullName evidence="3">histidine kinase</fullName>
        <ecNumber evidence="3">2.7.13.3</ecNumber>
    </recommendedName>
</protein>
<dbReference type="PANTHER" id="PTHR44936">
    <property type="entry name" value="SENSOR PROTEIN CREC"/>
    <property type="match status" value="1"/>
</dbReference>
<dbReference type="Gene3D" id="1.10.287.130">
    <property type="match status" value="1"/>
</dbReference>
<evidence type="ECO:0000256" key="10">
    <source>
        <dbReference type="SAM" id="Phobius"/>
    </source>
</evidence>
<feature type="domain" description="Histidine kinase" evidence="11">
    <location>
        <begin position="188"/>
        <end position="395"/>
    </location>
</feature>
<keyword evidence="10" id="KW-0812">Transmembrane</keyword>
<dbReference type="Gene3D" id="3.30.565.10">
    <property type="entry name" value="Histidine kinase-like ATPase, C-terminal domain"/>
    <property type="match status" value="1"/>
</dbReference>
<dbReference type="InterPro" id="IPR003661">
    <property type="entry name" value="HisK_dim/P_dom"/>
</dbReference>
<dbReference type="PRINTS" id="PR00344">
    <property type="entry name" value="BCTRLSENSOR"/>
</dbReference>